<dbReference type="EMBL" id="CP027033">
    <property type="protein sequence ID" value="AXR81792.1"/>
    <property type="molecule type" value="Genomic_DNA"/>
</dbReference>
<dbReference type="Proteomes" id="UP000258613">
    <property type="component" value="Chromosome"/>
</dbReference>
<reference evidence="3" key="1">
    <citation type="submission" date="2018-02" db="EMBL/GenBank/DDBJ databases">
        <title>Phenotypic and genomic properties of facultatively anaerobic sulfur-reducing natronoarchaea from hypersaline soda lakes.</title>
        <authorList>
            <person name="Sorokin D.Y."/>
            <person name="Kublanov I.V."/>
            <person name="Roman P."/>
            <person name="Sinninghe Damste J.S."/>
            <person name="Golyshin P.N."/>
            <person name="Rojo D."/>
            <person name="Ciordia S."/>
            <person name="Mena M.D.C."/>
            <person name="Ferrer M."/>
            <person name="Messina E."/>
            <person name="Smedile F."/>
            <person name="La Spada G."/>
            <person name="La Cono V."/>
            <person name="Yakimov M.M."/>
        </authorList>
    </citation>
    <scope>NUCLEOTIDE SEQUENCE [LARGE SCALE GENOMIC DNA]</scope>
    <source>
        <strain evidence="3">AArc-Mg</strain>
    </source>
</reference>
<dbReference type="AlphaFoldDB" id="A0A346PQJ7"/>
<protein>
    <submittedName>
        <fullName evidence="2">Uncharacterized protein</fullName>
    </submittedName>
</protein>
<keyword evidence="1" id="KW-0812">Transmembrane</keyword>
<accession>A0A346PQJ7</accession>
<keyword evidence="3" id="KW-1185">Reference proteome</keyword>
<gene>
    <name evidence="2" type="ORF">AArcMg_1784</name>
</gene>
<evidence type="ECO:0000313" key="3">
    <source>
        <dbReference type="Proteomes" id="UP000258613"/>
    </source>
</evidence>
<sequence length="60" mass="6256">MARAGTLFVVAVFLVGAGMTAMQSGDVTVLGDFIVLVVVAMLMLGLLGWAWSWIEVAGGR</sequence>
<keyword evidence="1" id="KW-1133">Transmembrane helix</keyword>
<evidence type="ECO:0000313" key="2">
    <source>
        <dbReference type="EMBL" id="AXR81792.1"/>
    </source>
</evidence>
<name>A0A346PQJ7_9EURY</name>
<feature type="transmembrane region" description="Helical" evidence="1">
    <location>
        <begin position="33"/>
        <end position="54"/>
    </location>
</feature>
<evidence type="ECO:0000256" key="1">
    <source>
        <dbReference type="SAM" id="Phobius"/>
    </source>
</evidence>
<organism evidence="2 3">
    <name type="scientific">Natrarchaeobaculum sulfurireducens</name>
    <dbReference type="NCBI Taxonomy" id="2044521"/>
    <lineage>
        <taxon>Archaea</taxon>
        <taxon>Methanobacteriati</taxon>
        <taxon>Methanobacteriota</taxon>
        <taxon>Stenosarchaea group</taxon>
        <taxon>Halobacteria</taxon>
        <taxon>Halobacteriales</taxon>
        <taxon>Natrialbaceae</taxon>
        <taxon>Natrarchaeobaculum</taxon>
    </lineage>
</organism>
<proteinExistence type="predicted"/>
<dbReference type="KEGG" id="nag:AArcMg_1784"/>
<keyword evidence="1" id="KW-0472">Membrane</keyword>